<organism evidence="1 2">
    <name type="scientific">Peronosclerospora sorghi</name>
    <dbReference type="NCBI Taxonomy" id="230839"/>
    <lineage>
        <taxon>Eukaryota</taxon>
        <taxon>Sar</taxon>
        <taxon>Stramenopiles</taxon>
        <taxon>Oomycota</taxon>
        <taxon>Peronosporomycetes</taxon>
        <taxon>Peronosporales</taxon>
        <taxon>Peronosporaceae</taxon>
        <taxon>Peronosclerospora</taxon>
    </lineage>
</organism>
<dbReference type="EMBL" id="CM047580">
    <property type="protein sequence ID" value="KAI9922031.1"/>
    <property type="molecule type" value="Genomic_DNA"/>
</dbReference>
<proteinExistence type="predicted"/>
<reference evidence="1 2" key="1">
    <citation type="journal article" date="2022" name="bioRxiv">
        <title>The genome of the oomycete Peronosclerospora sorghi, a cosmopolitan pathogen of maize and sorghum, is inflated with dispersed pseudogenes.</title>
        <authorList>
            <person name="Fletcher K."/>
            <person name="Martin F."/>
            <person name="Isakeit T."/>
            <person name="Cavanaugh K."/>
            <person name="Magill C."/>
            <person name="Michelmore R."/>
        </authorList>
    </citation>
    <scope>NUCLEOTIDE SEQUENCE [LARGE SCALE GENOMIC DNA]</scope>
    <source>
        <strain evidence="1">P6</strain>
    </source>
</reference>
<accession>A0ACC0WUW5</accession>
<keyword evidence="2" id="KW-1185">Reference proteome</keyword>
<evidence type="ECO:0000313" key="1">
    <source>
        <dbReference type="EMBL" id="KAI9922031.1"/>
    </source>
</evidence>
<protein>
    <submittedName>
        <fullName evidence="1">Uncharacterized protein</fullName>
    </submittedName>
</protein>
<name>A0ACC0WUW5_9STRA</name>
<evidence type="ECO:0000313" key="2">
    <source>
        <dbReference type="Proteomes" id="UP001163321"/>
    </source>
</evidence>
<dbReference type="Proteomes" id="UP001163321">
    <property type="component" value="Chromosome 1"/>
</dbReference>
<comment type="caution">
    <text evidence="1">The sequence shown here is derived from an EMBL/GenBank/DDBJ whole genome shotgun (WGS) entry which is preliminary data.</text>
</comment>
<sequence length="1408" mass="158851">MENFNIYGEIGRGSHSFVYKARRKRSIEYVAVKSTAKSRMDKILHEVPFLHKLDSPFVLKFVDWYESSNHIWLILEYCMGGDLLNLITHDKQLPESVVKSFGLELVAGLQYLHANSILYCDLKPANVLIDEFGSLKLSDFGLARRIPERDAAPSRPLAPGSPHYMAPELFQQPAVHSFASDFWALGCVLFELRTGRQPFRHTRFSELARKIQTEKVGLPVPGCSMSLEFCNLLTRLLTKDPYQRISWNELVEHPFWNSLPRLEHVKMPPQERFDWLAPSSLNTLSADCPEAGTCKIPQRKSEDKNETKEGANTLEPEASDADAQQSQTNEIEAATTDEEADALDSESLRPQTAARSDKSQPVTEPIIRRRPSQINRDDIADSMRVRAELSTESNQMVGIQHRWQTPTTPHSALRGFQHRPNRRLKLSAVCNDKVDRGNGLRKISELVFTAADCRVKSIIENQYVELENLPKVKPEHLRFALIEPERLLSSTTEVLEKQLKEIYMSLNDSSADEAEKLCCMAYLRSLSSHTQLAPVIANSSILKLLIRMLAQEAQLSTLDKTILSMLCLVLGTLFRFATIVASSLPDPLHLLVSILVKIVASSPEDRNTSALQSRSIAIASLGELLVYIMTQQQWELPTKGVATVLACVDDQDIAARYYAVRTLNNMLIHCTEALLPKLISDKTVLALFRRLLQCNRLELDEQEAVHELHVALRTSITEALAHVLRHVRTPSSSAHLSSRLKRSIALYFAKPEHLNAVWRGVGTQGSMDLTIASLNIVNAFLDMKVSRDSEAEYVAIKSSRTLLLERIVTVSSIQKAMEIDRSADDKDDEKKRLVILRAKSLIMLHLGSQLSRAFLFLVVESKALTLVERVMDQIVDQGSDRTSCAIPPSVEEHLSTCEMYLTQCTLNLCKLMIRIALKLGADCFSSEGRRYDHAEHESRMISPIPFQFFRALLEHPNWRHQFFTYFITSDRKQFTFFLRLLTKLLSSFGHNVLAIQGETKTATTVARFVSSLLQNLFHFAATEAQELFVLEKRELITHFLPAMVKHMDSNEALENDGEHHVTVNCLEVLRTVLLNFHDAGEDEMNDMFVRSLLFPYLNKLVRKRHLVIEKIWSLSSDIVFGLVSRKQSLLRDAVDLNLVPIGIGLLCVPPTFTSLPSSATRLVQLLVDARDGKFECLFESGMARAMVTGLTFAARRSKTDASVLDLVAILQSLLRHRFQTMREQHPAPALVGFDELVASGPLLLQFCAWRFQQGRNGQVPSVRRENAIDTFKLLSPELAKVASCCLVLLSQIFGERLNDVMFTASAPESTASVMRWILSCLQAEINDEDMDEDGVIVHRVLLALNNCLRCEGNYNLVRRWMAENAEFRNVLALLKQPVYSKVQVESRSSSIQEQISKTAAATERLVCS</sequence>
<gene>
    <name evidence="1" type="ORF">PsorP6_001909</name>
</gene>